<dbReference type="EMBL" id="QPIZ01000017">
    <property type="protein sequence ID" value="RCW31590.1"/>
    <property type="molecule type" value="Genomic_DNA"/>
</dbReference>
<evidence type="ECO:0000259" key="3">
    <source>
        <dbReference type="Pfam" id="PF21307"/>
    </source>
</evidence>
<keyword evidence="1" id="KW-0732">Signal</keyword>
<dbReference type="InterPro" id="IPR008928">
    <property type="entry name" value="6-hairpin_glycosidase_sf"/>
</dbReference>
<dbReference type="GO" id="GO:0004560">
    <property type="term" value="F:alpha-L-fucosidase activity"/>
    <property type="evidence" value="ECO:0007669"/>
    <property type="project" value="InterPro"/>
</dbReference>
<evidence type="ECO:0000259" key="4">
    <source>
        <dbReference type="Pfam" id="PF22124"/>
    </source>
</evidence>
<dbReference type="PANTHER" id="PTHR31084:SF0">
    <property type="entry name" value="ALPHA-L-FUCOSIDASE 2"/>
    <property type="match status" value="1"/>
</dbReference>
<dbReference type="Proteomes" id="UP000252733">
    <property type="component" value="Unassembled WGS sequence"/>
</dbReference>
<dbReference type="InterPro" id="IPR027414">
    <property type="entry name" value="GH95_N_dom"/>
</dbReference>
<feature type="chain" id="PRO_5016861434" evidence="1">
    <location>
        <begin position="23"/>
        <end position="769"/>
    </location>
</feature>
<name>A0A368UU71_9BACT</name>
<dbReference type="Pfam" id="PF14498">
    <property type="entry name" value="Glyco_hyd_65N_2"/>
    <property type="match status" value="1"/>
</dbReference>
<organism evidence="5 6">
    <name type="scientific">Marinilabilia salmonicolor</name>
    <dbReference type="NCBI Taxonomy" id="989"/>
    <lineage>
        <taxon>Bacteria</taxon>
        <taxon>Pseudomonadati</taxon>
        <taxon>Bacteroidota</taxon>
        <taxon>Bacteroidia</taxon>
        <taxon>Marinilabiliales</taxon>
        <taxon>Marinilabiliaceae</taxon>
        <taxon>Marinilabilia</taxon>
    </lineage>
</organism>
<dbReference type="Pfam" id="PF21307">
    <property type="entry name" value="Glyco_hydro_95_C"/>
    <property type="match status" value="1"/>
</dbReference>
<sequence length="769" mass="87134">MFMKKSLLIFLFLTAICSLLFADNPPSPLTLWYNQPASQWEEALPIGNGHMGAMIFGGTDKERIQLNEETIWTKRDEFSDKPDGHKYINKIRTLLFEEQYEEAETLVRRHLLEDRMPNNTNSYQTLGDLYLDFEKFETISQYQRQLDLSDAIASVSFISDGVHFSREYFSSNPANATIMKISADQPGQISFTARLNRPGDGENISVDGHTIIMNQKVDDKEGVTYETRVQIRAKGGKTEATDRRIKITGADEVVLIQVAATDYRGEDPTLLCNNYLNDISEKSYEVLRKEHISDYQSLFNRVSLDLGTSDAIYFPVNERLKALRKGAEDPALFSLYYQFGRYLLISSSRPGSMPANLQGLWESTLTPPWNADYHININIQMNYWPAEVTNLPECHLPFLHFIGQLRENGRKTAKTLYGARGFTAHHTTDAWHFTTAQGQPQWAMWPMGAAWATTHIWEHFLFTRDTTFLKDYGFDVMKETALFLSDFLVKDPETGLLVSGPSMSPENTFFTPQGNRASVVMGPSMDHQIIHHLFSSVIEASKVLDAEDHFTRKITRQLKQLTPPEIGEDGRILEWSEELKEAESGHRHMSHLYGLYPSSQFSWQKTPELMEAARKVIEERLKHGGGHTGWSRAWMVNFYARLKDSNEAYQNMRALLTKSTHPNLFDNHPPFQIDGNFGGTAGLTEMLLQSHQGNIELLPALPSQWREGSVKGLKARGGYTINISWSDGALSTAEISGPVDTDVPVVYNGQAINVTINKGETTIIQAQNF</sequence>
<evidence type="ECO:0000259" key="2">
    <source>
        <dbReference type="Pfam" id="PF14498"/>
    </source>
</evidence>
<comment type="caution">
    <text evidence="5">The sequence shown here is derived from an EMBL/GenBank/DDBJ whole genome shotgun (WGS) entry which is preliminary data.</text>
</comment>
<evidence type="ECO:0000313" key="5">
    <source>
        <dbReference type="EMBL" id="RCW31590.1"/>
    </source>
</evidence>
<dbReference type="InterPro" id="IPR054363">
    <property type="entry name" value="GH95_cat"/>
</dbReference>
<dbReference type="GO" id="GO:0005975">
    <property type="term" value="P:carbohydrate metabolic process"/>
    <property type="evidence" value="ECO:0007669"/>
    <property type="project" value="InterPro"/>
</dbReference>
<protein>
    <submittedName>
        <fullName evidence="5">Alpha-L-fucosidase 2</fullName>
    </submittedName>
</protein>
<reference evidence="5 6" key="1">
    <citation type="submission" date="2018-07" db="EMBL/GenBank/DDBJ databases">
        <title>Freshwater and sediment microbial communities from various areas in North America, analyzing microbe dynamics in response to fracking.</title>
        <authorList>
            <person name="Lamendella R."/>
        </authorList>
    </citation>
    <scope>NUCLEOTIDE SEQUENCE [LARGE SCALE GENOMIC DNA]</scope>
    <source>
        <strain evidence="5 6">160A</strain>
    </source>
</reference>
<dbReference type="FunFam" id="1.50.10.10:FF:000028">
    <property type="entry name" value="Alpha-L-fucosidase 2"/>
    <property type="match status" value="1"/>
</dbReference>
<dbReference type="PIRSF" id="PIRSF007663">
    <property type="entry name" value="UCP007663"/>
    <property type="match status" value="1"/>
</dbReference>
<feature type="domain" description="Alpha fucosidase A-like C-terminal" evidence="3">
    <location>
        <begin position="689"/>
        <end position="760"/>
    </location>
</feature>
<dbReference type="PANTHER" id="PTHR31084">
    <property type="entry name" value="ALPHA-L-FUCOSIDASE 2"/>
    <property type="match status" value="1"/>
</dbReference>
<accession>A0A368UU71</accession>
<evidence type="ECO:0000313" key="6">
    <source>
        <dbReference type="Proteomes" id="UP000252733"/>
    </source>
</evidence>
<dbReference type="Gene3D" id="1.50.10.10">
    <property type="match status" value="1"/>
</dbReference>
<dbReference type="AlphaFoldDB" id="A0A368UU71"/>
<dbReference type="InterPro" id="IPR016518">
    <property type="entry name" value="Alpha-L-fucosidase"/>
</dbReference>
<proteinExistence type="predicted"/>
<dbReference type="SUPFAM" id="SSF48208">
    <property type="entry name" value="Six-hairpin glycosidases"/>
    <property type="match status" value="1"/>
</dbReference>
<feature type="domain" description="Glycosyl hydrolase family 95 N-terminal" evidence="2">
    <location>
        <begin position="31"/>
        <end position="265"/>
    </location>
</feature>
<keyword evidence="6" id="KW-1185">Reference proteome</keyword>
<gene>
    <name evidence="5" type="ORF">DFO77_11732</name>
</gene>
<dbReference type="Pfam" id="PF22124">
    <property type="entry name" value="Glyco_hydro_95_cat"/>
    <property type="match status" value="1"/>
</dbReference>
<evidence type="ECO:0000256" key="1">
    <source>
        <dbReference type="SAM" id="SignalP"/>
    </source>
</evidence>
<dbReference type="InterPro" id="IPR012341">
    <property type="entry name" value="6hp_glycosidase-like_sf"/>
</dbReference>
<feature type="domain" description="Glycosyl hydrolase family 95 catalytic" evidence="4">
    <location>
        <begin position="283"/>
        <end position="687"/>
    </location>
</feature>
<dbReference type="InterPro" id="IPR049053">
    <property type="entry name" value="AFCA-like_C"/>
</dbReference>
<feature type="signal peptide" evidence="1">
    <location>
        <begin position="1"/>
        <end position="22"/>
    </location>
</feature>